<dbReference type="RefSeq" id="WP_151142732.1">
    <property type="nucleotide sequence ID" value="NZ_WAGX01000004.1"/>
</dbReference>
<proteinExistence type="predicted"/>
<reference evidence="2 3" key="2">
    <citation type="submission" date="2020-02" db="EMBL/GenBank/DDBJ databases">
        <title>Candidatus Galacturonibacter soehngenii shows hetero-acetogenic catabolism of galacturonic acid but lacks a canonical carbon monoxide dehydrogenase/acetyl-CoA synthase complex.</title>
        <authorList>
            <person name="Diender M."/>
            <person name="Stouten G.R."/>
            <person name="Petersen J.F."/>
            <person name="Nielsen P.H."/>
            <person name="Dueholm M.S."/>
            <person name="Pronk J.T."/>
            <person name="Van Loosdrecht M.C.M."/>
        </authorList>
    </citation>
    <scope>NUCLEOTIDE SEQUENCE [LARGE SCALE GENOMIC DNA]</scope>
    <source>
        <strain evidence="2">GalUA</strain>
    </source>
</reference>
<comment type="caution">
    <text evidence="2">The sequence shown here is derived from an EMBL/GenBank/DDBJ whole genome shotgun (WGS) entry which is preliminary data.</text>
</comment>
<dbReference type="Proteomes" id="UP000461768">
    <property type="component" value="Unassembled WGS sequence"/>
</dbReference>
<dbReference type="SMART" id="SM00481">
    <property type="entry name" value="POLIIIAc"/>
    <property type="match status" value="1"/>
</dbReference>
<dbReference type="GO" id="GO:0004534">
    <property type="term" value="F:5'-3' RNA exonuclease activity"/>
    <property type="evidence" value="ECO:0007669"/>
    <property type="project" value="TreeGrafter"/>
</dbReference>
<accession>A0A7V7QMC0</accession>
<dbReference type="Gene3D" id="3.20.20.140">
    <property type="entry name" value="Metal-dependent hydrolases"/>
    <property type="match status" value="1"/>
</dbReference>
<dbReference type="SUPFAM" id="SSF89550">
    <property type="entry name" value="PHP domain-like"/>
    <property type="match status" value="1"/>
</dbReference>
<organism evidence="2 3">
    <name type="scientific">Candidatus Galacturonatibacter soehngenii</name>
    <dbReference type="NCBI Taxonomy" id="2307010"/>
    <lineage>
        <taxon>Bacteria</taxon>
        <taxon>Bacillati</taxon>
        <taxon>Bacillota</taxon>
        <taxon>Clostridia</taxon>
        <taxon>Lachnospirales</taxon>
        <taxon>Lachnospiraceae</taxon>
        <taxon>Candidatus Galacturonatibacter</taxon>
    </lineage>
</organism>
<evidence type="ECO:0000259" key="1">
    <source>
        <dbReference type="SMART" id="SM00481"/>
    </source>
</evidence>
<dbReference type="EMBL" id="WAGX01000004">
    <property type="protein sequence ID" value="KAB1439827.1"/>
    <property type="molecule type" value="Genomic_DNA"/>
</dbReference>
<sequence>MIDLHMHSSFSNDGELTPLALLDKCLAQGITTFSITDHNCVRANQVEQIAKEKGLTYITGIEIDCVCHGVNFHVLGYNINYLSSDFEEIEQNIRSQGLKVSLEMLEKTQALGLQVTENELWDLAKDTYWSETWTGEMFAEILLAKEEYKDHPLLLPYRAGQVRGDNPYVNFYWDYYAQGKSLYVPISYPPMNQIIDLIHQNNGYAVLAHPGVNLNGKESLLEEIVSLGMDGIEAFSSYHTPTKAYQYYNEAKRYHLFTTCGSDFHGKTKPSIVLGGHGSLLRKDELIEQIKFLS</sequence>
<evidence type="ECO:0000313" key="2">
    <source>
        <dbReference type="EMBL" id="KAB1439827.1"/>
    </source>
</evidence>
<evidence type="ECO:0000313" key="3">
    <source>
        <dbReference type="Proteomes" id="UP000461768"/>
    </source>
</evidence>
<protein>
    <submittedName>
        <fullName evidence="2">PHP domain-containing protein</fullName>
    </submittedName>
</protein>
<feature type="domain" description="Polymerase/histidinol phosphatase N-terminal" evidence="1">
    <location>
        <begin position="2"/>
        <end position="67"/>
    </location>
</feature>
<dbReference type="InterPro" id="IPR016195">
    <property type="entry name" value="Pol/histidinol_Pase-like"/>
</dbReference>
<dbReference type="Gene3D" id="1.10.150.650">
    <property type="match status" value="1"/>
</dbReference>
<name>A0A7V7QMC0_9FIRM</name>
<dbReference type="InterPro" id="IPR003141">
    <property type="entry name" value="Pol/His_phosphatase_N"/>
</dbReference>
<gene>
    <name evidence="2" type="ORF">F7O84_05425</name>
</gene>
<dbReference type="AlphaFoldDB" id="A0A7V7QMC0"/>
<dbReference type="InterPro" id="IPR004013">
    <property type="entry name" value="PHP_dom"/>
</dbReference>
<dbReference type="OrthoDB" id="9804333at2"/>
<dbReference type="PANTHER" id="PTHR42924">
    <property type="entry name" value="EXONUCLEASE"/>
    <property type="match status" value="1"/>
</dbReference>
<dbReference type="Pfam" id="PF02811">
    <property type="entry name" value="PHP"/>
    <property type="match status" value="1"/>
</dbReference>
<dbReference type="InterPro" id="IPR052018">
    <property type="entry name" value="PHP_domain"/>
</dbReference>
<reference evidence="2 3" key="1">
    <citation type="submission" date="2019-09" db="EMBL/GenBank/DDBJ databases">
        <authorList>
            <person name="Valk L.C."/>
        </authorList>
    </citation>
    <scope>NUCLEOTIDE SEQUENCE [LARGE SCALE GENOMIC DNA]</scope>
    <source>
        <strain evidence="2">GalUA</strain>
    </source>
</reference>
<dbReference type="CDD" id="cd07438">
    <property type="entry name" value="PHP_HisPPase_AMP"/>
    <property type="match status" value="1"/>
</dbReference>
<keyword evidence="3" id="KW-1185">Reference proteome</keyword>
<dbReference type="GO" id="GO:0035312">
    <property type="term" value="F:5'-3' DNA exonuclease activity"/>
    <property type="evidence" value="ECO:0007669"/>
    <property type="project" value="TreeGrafter"/>
</dbReference>
<dbReference type="PANTHER" id="PTHR42924:SF3">
    <property type="entry name" value="POLYMERASE_HISTIDINOL PHOSPHATASE N-TERMINAL DOMAIN-CONTAINING PROTEIN"/>
    <property type="match status" value="1"/>
</dbReference>